<proteinExistence type="predicted"/>
<dbReference type="RefSeq" id="XP_007873364.1">
    <property type="nucleotide sequence ID" value="XM_007875173.1"/>
</dbReference>
<feature type="transmembrane region" description="Helical" evidence="1">
    <location>
        <begin position="34"/>
        <end position="56"/>
    </location>
</feature>
<dbReference type="OrthoDB" id="5577218at2759"/>
<dbReference type="EMBL" id="AFWA02000004">
    <property type="protein sequence ID" value="EMR10150.1"/>
    <property type="molecule type" value="Genomic_DNA"/>
</dbReference>
<dbReference type="GO" id="GO:0032541">
    <property type="term" value="C:cortical endoplasmic reticulum"/>
    <property type="evidence" value="ECO:0007669"/>
    <property type="project" value="EnsemblFungi"/>
</dbReference>
<dbReference type="GO" id="GO:0000921">
    <property type="term" value="P:septin ring assembly"/>
    <property type="evidence" value="ECO:0007669"/>
    <property type="project" value="EnsemblFungi"/>
</dbReference>
<dbReference type="VEuPathDB" id="FungiDB:PNEG_01425"/>
<dbReference type="OMA" id="TTPDRSW"/>
<dbReference type="GO" id="GO:0004865">
    <property type="term" value="F:protein serine/threonine phosphatase inhibitor activity"/>
    <property type="evidence" value="ECO:0007669"/>
    <property type="project" value="EnsemblFungi"/>
</dbReference>
<evidence type="ECO:0000313" key="3">
    <source>
        <dbReference type="Proteomes" id="UP000011958"/>
    </source>
</evidence>
<dbReference type="GO" id="GO:0036228">
    <property type="term" value="P:protein localization to nuclear inner membrane"/>
    <property type="evidence" value="ECO:0007669"/>
    <property type="project" value="EnsemblFungi"/>
</dbReference>
<feature type="transmembrane region" description="Helical" evidence="1">
    <location>
        <begin position="178"/>
        <end position="198"/>
    </location>
</feature>
<feature type="transmembrane region" description="Helical" evidence="1">
    <location>
        <begin position="329"/>
        <end position="351"/>
    </location>
</feature>
<evidence type="ECO:0000313" key="2">
    <source>
        <dbReference type="EMBL" id="EMR10150.1"/>
    </source>
</evidence>
<accession>M7P8E9</accession>
<organism evidence="2 3">
    <name type="scientific">Pneumocystis murina (strain B123)</name>
    <name type="common">Mouse pneumocystis pneumonia agent</name>
    <name type="synonym">Pneumocystis carinii f. sp. muris</name>
    <dbReference type="NCBI Taxonomy" id="1069680"/>
    <lineage>
        <taxon>Eukaryota</taxon>
        <taxon>Fungi</taxon>
        <taxon>Dikarya</taxon>
        <taxon>Ascomycota</taxon>
        <taxon>Taphrinomycotina</taxon>
        <taxon>Pneumocystomycetes</taxon>
        <taxon>Pneumocystaceae</taxon>
        <taxon>Pneumocystis</taxon>
    </lineage>
</organism>
<evidence type="ECO:0000256" key="1">
    <source>
        <dbReference type="SAM" id="Phobius"/>
    </source>
</evidence>
<feature type="transmembrane region" description="Helical" evidence="1">
    <location>
        <begin position="371"/>
        <end position="392"/>
    </location>
</feature>
<feature type="transmembrane region" description="Helical" evidence="1">
    <location>
        <begin position="7"/>
        <end position="28"/>
    </location>
</feature>
<dbReference type="InterPro" id="IPR013635">
    <property type="entry name" value="Ice2"/>
</dbReference>
<feature type="transmembrane region" description="Helical" evidence="1">
    <location>
        <begin position="68"/>
        <end position="85"/>
    </location>
</feature>
<dbReference type="STRING" id="1069680.M7P8E9"/>
<dbReference type="PANTHER" id="PTHR31726:SF2">
    <property type="entry name" value="PROTEIN ICE2"/>
    <property type="match status" value="1"/>
</dbReference>
<dbReference type="Pfam" id="PF08426">
    <property type="entry name" value="ICE2"/>
    <property type="match status" value="1"/>
</dbReference>
<reference evidence="3" key="1">
    <citation type="journal article" date="2016" name="Nat. Commun.">
        <title>Genome analysis of three Pneumocystis species reveals adaptation mechanisms to life exclusively in mammalian hosts.</title>
        <authorList>
            <person name="Ma L."/>
            <person name="Chen Z."/>
            <person name="Huang D.W."/>
            <person name="Kutty G."/>
            <person name="Ishihara M."/>
            <person name="Wang H."/>
            <person name="Abouelleil A."/>
            <person name="Bishop L."/>
            <person name="Davey E."/>
            <person name="Deng R."/>
            <person name="Deng X."/>
            <person name="Fan L."/>
            <person name="Fantoni G."/>
            <person name="Fitzgerald M."/>
            <person name="Gogineni E."/>
            <person name="Goldberg J.M."/>
            <person name="Handley G."/>
            <person name="Hu X."/>
            <person name="Huber C."/>
            <person name="Jiao X."/>
            <person name="Jones K."/>
            <person name="Levin J.Z."/>
            <person name="Liu Y."/>
            <person name="Macdonald P."/>
            <person name="Melnikov A."/>
            <person name="Raley C."/>
            <person name="Sassi M."/>
            <person name="Sherman B.T."/>
            <person name="Song X."/>
            <person name="Sykes S."/>
            <person name="Tran B."/>
            <person name="Walsh L."/>
            <person name="Xia Y."/>
            <person name="Yang J."/>
            <person name="Young S."/>
            <person name="Zeng Q."/>
            <person name="Zheng X."/>
            <person name="Stephens R."/>
            <person name="Nusbaum C."/>
            <person name="Birren B.W."/>
            <person name="Azadi P."/>
            <person name="Lempicki R.A."/>
            <person name="Cuomo C.A."/>
            <person name="Kovacs J.A."/>
        </authorList>
    </citation>
    <scope>NUCLEOTIDE SEQUENCE [LARGE SCALE GENOMIC DNA]</scope>
    <source>
        <strain evidence="3">B123</strain>
    </source>
</reference>
<dbReference type="GO" id="GO:0160031">
    <property type="term" value="P:endoplasmic reticulum membrane biogenesis"/>
    <property type="evidence" value="ECO:0007669"/>
    <property type="project" value="EnsemblFungi"/>
</dbReference>
<dbReference type="GO" id="GO:0048309">
    <property type="term" value="P:endoplasmic reticulum inheritance"/>
    <property type="evidence" value="ECO:0007669"/>
    <property type="project" value="EnsemblFungi"/>
</dbReference>
<sequence>MGFIYFCLKIFLSTISFGQLILSIPLSFDVGGRISGLAYTLSLEVLYFFICLFSILKKSPKIRPFVQIITLSQFLMVPSLMIYFLDTISEKSTPSLFIRICTRIWLAFLTRSTPIFTLLEGFTSLLVIQAVGQFVKWLVNNCSDWWMIFLLSGSGGILSASFYFLYQIYTSLIVTVQNATLIGILLTCAIFVCSFSIHTGRGNVVEGSLLFAYLVYSVYMISSDLQPSGDMLKEKNINRNGSVLPFPPIIMESYTTIVSSIAFKIPKALWRTVFFLKAITSTITPSIIISLVYRLIVLYSATFIVPAVRSVYRGVEHVPSLDNKELTSRIMNILISFSPCVLIAVYTHLLLQHFSLHGHDALIFGIQMGSVLIWRWLTAFMVVGFYAIEILLGDETTSDILISHWKAY</sequence>
<protein>
    <submittedName>
        <fullName evidence="2">Uncharacterized protein</fullName>
    </submittedName>
</protein>
<dbReference type="PANTHER" id="PTHR31726">
    <property type="entry name" value="PROTEIN ICE2"/>
    <property type="match status" value="1"/>
</dbReference>
<dbReference type="GO" id="GO:0005789">
    <property type="term" value="C:endoplasmic reticulum membrane"/>
    <property type="evidence" value="ECO:0007669"/>
    <property type="project" value="EnsemblFungi"/>
</dbReference>
<comment type="caution">
    <text evidence="2">The sequence shown here is derived from an EMBL/GenBank/DDBJ whole genome shotgun (WGS) entry which is preliminary data.</text>
</comment>
<dbReference type="GeneID" id="19895122"/>
<dbReference type="eggNOG" id="ENOG502QRTT">
    <property type="taxonomic scope" value="Eukaryota"/>
</dbReference>
<feature type="transmembrane region" description="Helical" evidence="1">
    <location>
        <begin position="204"/>
        <end position="222"/>
    </location>
</feature>
<dbReference type="Proteomes" id="UP000011958">
    <property type="component" value="Unassembled WGS sequence"/>
</dbReference>
<feature type="transmembrane region" description="Helical" evidence="1">
    <location>
        <begin position="283"/>
        <end position="308"/>
    </location>
</feature>
<keyword evidence="1" id="KW-0472">Membrane</keyword>
<keyword evidence="1" id="KW-0812">Transmembrane</keyword>
<keyword evidence="3" id="KW-1185">Reference proteome</keyword>
<feature type="transmembrane region" description="Helical" evidence="1">
    <location>
        <begin position="145"/>
        <end position="166"/>
    </location>
</feature>
<name>M7P8E9_PNEMU</name>
<gene>
    <name evidence="2" type="ORF">PNEG_01425</name>
</gene>
<dbReference type="AlphaFoldDB" id="M7P8E9"/>
<feature type="transmembrane region" description="Helical" evidence="1">
    <location>
        <begin position="116"/>
        <end position="139"/>
    </location>
</feature>
<dbReference type="GO" id="GO:0006882">
    <property type="term" value="P:intracellular zinc ion homeostasis"/>
    <property type="evidence" value="ECO:0007669"/>
    <property type="project" value="EnsemblFungi"/>
</dbReference>
<keyword evidence="1" id="KW-1133">Transmembrane helix</keyword>
<dbReference type="GO" id="GO:0031204">
    <property type="term" value="P:post-translational protein targeting to membrane, translocation"/>
    <property type="evidence" value="ECO:0007669"/>
    <property type="project" value="EnsemblFungi"/>
</dbReference>
<dbReference type="GO" id="GO:0097038">
    <property type="term" value="C:perinuclear endoplasmic reticulum"/>
    <property type="evidence" value="ECO:0007669"/>
    <property type="project" value="EnsemblFungi"/>
</dbReference>